<dbReference type="SUPFAM" id="SSF47616">
    <property type="entry name" value="GST C-terminal domain-like"/>
    <property type="match status" value="1"/>
</dbReference>
<dbReference type="Gene3D" id="3.40.30.10">
    <property type="entry name" value="Glutaredoxin"/>
    <property type="match status" value="1"/>
</dbReference>
<dbReference type="InterPro" id="IPR036249">
    <property type="entry name" value="Thioredoxin-like_sf"/>
</dbReference>
<dbReference type="PROSITE" id="PS50405">
    <property type="entry name" value="GST_CTER"/>
    <property type="match status" value="1"/>
</dbReference>
<dbReference type="Gene3D" id="1.20.1050.10">
    <property type="match status" value="1"/>
</dbReference>
<name>A0ABV1M016_9NEIS</name>
<evidence type="ECO:0000259" key="1">
    <source>
        <dbReference type="PROSITE" id="PS50404"/>
    </source>
</evidence>
<dbReference type="PANTHER" id="PTHR44051">
    <property type="entry name" value="GLUTATHIONE S-TRANSFERASE-RELATED"/>
    <property type="match status" value="1"/>
</dbReference>
<gene>
    <name evidence="3" type="ORF">ABNW52_02880</name>
</gene>
<dbReference type="SUPFAM" id="SSF52833">
    <property type="entry name" value="Thioredoxin-like"/>
    <property type="match status" value="1"/>
</dbReference>
<proteinExistence type="predicted"/>
<dbReference type="InterPro" id="IPR040079">
    <property type="entry name" value="Glutathione_S-Trfase"/>
</dbReference>
<dbReference type="Pfam" id="PF00043">
    <property type="entry name" value="GST_C"/>
    <property type="match status" value="1"/>
</dbReference>
<dbReference type="EMBL" id="JBEFLD010000002">
    <property type="protein sequence ID" value="MEQ6289552.1"/>
    <property type="molecule type" value="Genomic_DNA"/>
</dbReference>
<dbReference type="Pfam" id="PF13417">
    <property type="entry name" value="GST_N_3"/>
    <property type="match status" value="1"/>
</dbReference>
<dbReference type="SFLD" id="SFLDG00358">
    <property type="entry name" value="Main_(cytGST)"/>
    <property type="match status" value="1"/>
</dbReference>
<dbReference type="InterPro" id="IPR036282">
    <property type="entry name" value="Glutathione-S-Trfase_C_sf"/>
</dbReference>
<protein>
    <submittedName>
        <fullName evidence="3">Glutathione S-transferase family protein</fullName>
    </submittedName>
</protein>
<keyword evidence="4" id="KW-1185">Reference proteome</keyword>
<organism evidence="3 4">
    <name type="scientific">Vogesella oryzagri</name>
    <dbReference type="NCBI Taxonomy" id="3160864"/>
    <lineage>
        <taxon>Bacteria</taxon>
        <taxon>Pseudomonadati</taxon>
        <taxon>Pseudomonadota</taxon>
        <taxon>Betaproteobacteria</taxon>
        <taxon>Neisseriales</taxon>
        <taxon>Chromobacteriaceae</taxon>
        <taxon>Vogesella</taxon>
    </lineage>
</organism>
<dbReference type="RefSeq" id="WP_349583764.1">
    <property type="nucleotide sequence ID" value="NZ_JBEFLD010000002.1"/>
</dbReference>
<dbReference type="InterPro" id="IPR010987">
    <property type="entry name" value="Glutathione-S-Trfase_C-like"/>
</dbReference>
<dbReference type="SFLD" id="SFLDS00019">
    <property type="entry name" value="Glutathione_Transferase_(cytos"/>
    <property type="match status" value="1"/>
</dbReference>
<evidence type="ECO:0000313" key="3">
    <source>
        <dbReference type="EMBL" id="MEQ6289552.1"/>
    </source>
</evidence>
<sequence>MSKLTLYGNRDSGHSYKVRLALVLGDLSHEYRHVDLATPRAARPDDFRAASRWDEVPTLVVDGVAMVQSNAILQWLAESEGVLAGRPGDKQTIREWLSWEANRIGLSLPNLRFARKFEAQPAEVLAWLEARCHRDLDVLDAQLAQQDYLLASGLTIADLSASAYLWWAAEAGIDIQGWPHVAAWLARIAAQPGWQHPDHLMAPDFAEPEDTDA</sequence>
<evidence type="ECO:0000259" key="2">
    <source>
        <dbReference type="PROSITE" id="PS50405"/>
    </source>
</evidence>
<reference evidence="3" key="1">
    <citation type="submission" date="2024-06" db="EMBL/GenBank/DDBJ databases">
        <title>Genome sequence of Vogesella sp. MAHUQ-64.</title>
        <authorList>
            <person name="Huq M.A."/>
        </authorList>
    </citation>
    <scope>NUCLEOTIDE SEQUENCE</scope>
    <source>
        <strain evidence="3">MAHUQ-64</strain>
    </source>
</reference>
<dbReference type="PANTHER" id="PTHR44051:SF2">
    <property type="entry name" value="HYPOTHETICAL GLUTATHIONE S-TRANSFERASE LIKE PROTEIN"/>
    <property type="match status" value="1"/>
</dbReference>
<accession>A0ABV1M016</accession>
<dbReference type="PROSITE" id="PS50404">
    <property type="entry name" value="GST_NTER"/>
    <property type="match status" value="1"/>
</dbReference>
<dbReference type="Proteomes" id="UP001433638">
    <property type="component" value="Unassembled WGS sequence"/>
</dbReference>
<dbReference type="InterPro" id="IPR004045">
    <property type="entry name" value="Glutathione_S-Trfase_N"/>
</dbReference>
<evidence type="ECO:0000313" key="4">
    <source>
        <dbReference type="Proteomes" id="UP001433638"/>
    </source>
</evidence>
<dbReference type="InterPro" id="IPR004046">
    <property type="entry name" value="GST_C"/>
</dbReference>
<comment type="caution">
    <text evidence="3">The sequence shown here is derived from an EMBL/GenBank/DDBJ whole genome shotgun (WGS) entry which is preliminary data.</text>
</comment>
<feature type="domain" description="GST C-terminal" evidence="2">
    <location>
        <begin position="86"/>
        <end position="205"/>
    </location>
</feature>
<feature type="domain" description="GST N-terminal" evidence="1">
    <location>
        <begin position="2"/>
        <end position="84"/>
    </location>
</feature>